<name>A0ABS5K9M0_9BACT</name>
<comment type="cofactor">
    <cofactor evidence="6">
        <name>Co(2+)</name>
        <dbReference type="ChEBI" id="CHEBI:48828"/>
    </cofactor>
    <cofactor evidence="6">
        <name>Zn(2+)</name>
        <dbReference type="ChEBI" id="CHEBI:29105"/>
    </cofactor>
    <cofactor evidence="6">
        <name>Mn(2+)</name>
        <dbReference type="ChEBI" id="CHEBI:29035"/>
    </cofactor>
    <cofactor evidence="6">
        <name>Fe(2+)</name>
        <dbReference type="ChEBI" id="CHEBI:29033"/>
    </cofactor>
    <text evidence="6">Binds 2 divalent metal cations per subunit. Has a high-affinity and a low affinity metal-binding site. The true nature of the physiological cofactor is under debate. The enzyme is active with cobalt, zinc, manganese or divalent iron ions. Most likely, methionine aminopeptidases function as mononuclear Fe(2+)-metalloproteases under physiological conditions, and the catalytically relevant metal-binding site has been assigned to the histidine-containing high-affinity site.</text>
</comment>
<dbReference type="RefSeq" id="WP_212227758.1">
    <property type="nucleotide sequence ID" value="NZ_JAGUCN010000009.1"/>
</dbReference>
<dbReference type="PANTHER" id="PTHR43330:SF27">
    <property type="entry name" value="METHIONINE AMINOPEPTIDASE"/>
    <property type="match status" value="1"/>
</dbReference>
<keyword evidence="2 6" id="KW-0031">Aminopeptidase</keyword>
<accession>A0ABS5K9M0</accession>
<sequence>MIYLKTDEEIELMRISNQLVAKTLGEVAKAIRPGVSTLELDKIAETFIRDNGGTPAFLNYQGFPNTLCTSVNEQVVHGIPNDAPLQEGDVVSVDCGVLLNDFYGDSAYTFPIGEVAPDVKALLDATKESLYKGIEQAIENNRLGDIGHAIQSYTEERGYTVVREMVGHGIGKNLHEAPEVANYGRKGNGTKLKSGMVIAIEPMINLGKRQIVQEDDGWTIRTIDKKVSAHYEHTVAIRKGEADILSSFKFVEEVLHLQSEK</sequence>
<feature type="binding site" evidence="6">
    <location>
        <position position="201"/>
    </location>
    <ligand>
        <name>a divalent metal cation</name>
        <dbReference type="ChEBI" id="CHEBI:60240"/>
        <label>2</label>
        <note>catalytic</note>
    </ligand>
</feature>
<dbReference type="SUPFAM" id="SSF55920">
    <property type="entry name" value="Creatinase/aminopeptidase"/>
    <property type="match status" value="1"/>
</dbReference>
<protein>
    <recommendedName>
        <fullName evidence="6 7">Methionine aminopeptidase</fullName>
        <shortName evidence="6">MAP</shortName>
        <shortName evidence="6">MetAP</shortName>
        <ecNumber evidence="6 7">3.4.11.18</ecNumber>
    </recommendedName>
    <alternativeName>
        <fullName evidence="6">Peptidase M</fullName>
    </alternativeName>
</protein>
<keyword evidence="4 6" id="KW-0479">Metal-binding</keyword>
<dbReference type="InterPro" id="IPR036005">
    <property type="entry name" value="Creatinase/aminopeptidase-like"/>
</dbReference>
<keyword evidence="5 6" id="KW-0378">Hydrolase</keyword>
<dbReference type="EMBL" id="JAGUCN010000009">
    <property type="protein sequence ID" value="MBS2211552.1"/>
    <property type="molecule type" value="Genomic_DNA"/>
</dbReference>
<evidence type="ECO:0000313" key="10">
    <source>
        <dbReference type="Proteomes" id="UP000721861"/>
    </source>
</evidence>
<evidence type="ECO:0000259" key="8">
    <source>
        <dbReference type="Pfam" id="PF00557"/>
    </source>
</evidence>
<evidence type="ECO:0000256" key="5">
    <source>
        <dbReference type="ARBA" id="ARBA00022801"/>
    </source>
</evidence>
<keyword evidence="10" id="KW-1185">Reference proteome</keyword>
<evidence type="ECO:0000256" key="4">
    <source>
        <dbReference type="ARBA" id="ARBA00022723"/>
    </source>
</evidence>
<feature type="binding site" evidence="6">
    <location>
        <position position="232"/>
    </location>
    <ligand>
        <name>a divalent metal cation</name>
        <dbReference type="ChEBI" id="CHEBI:60240"/>
        <label>1</label>
    </ligand>
</feature>
<dbReference type="Gene3D" id="3.90.230.10">
    <property type="entry name" value="Creatinase/methionine aminopeptidase superfamily"/>
    <property type="match status" value="1"/>
</dbReference>
<dbReference type="PANTHER" id="PTHR43330">
    <property type="entry name" value="METHIONINE AMINOPEPTIDASE"/>
    <property type="match status" value="1"/>
</dbReference>
<comment type="catalytic activity">
    <reaction evidence="6 7">
        <text>Release of N-terminal amino acids, preferentially methionine, from peptides and arylamides.</text>
        <dbReference type="EC" id="3.4.11.18"/>
    </reaction>
</comment>
<gene>
    <name evidence="6 9" type="primary">map</name>
    <name evidence="9" type="ORF">KEM09_09075</name>
</gene>
<feature type="binding site" evidence="6">
    <location>
        <position position="232"/>
    </location>
    <ligand>
        <name>a divalent metal cation</name>
        <dbReference type="ChEBI" id="CHEBI:60240"/>
        <label>2</label>
        <note>catalytic</note>
    </ligand>
</feature>
<dbReference type="HAMAP" id="MF_01974">
    <property type="entry name" value="MetAP_1"/>
    <property type="match status" value="1"/>
</dbReference>
<organism evidence="9 10">
    <name type="scientific">Carboxylicivirga mesophila</name>
    <dbReference type="NCBI Taxonomy" id="1166478"/>
    <lineage>
        <taxon>Bacteria</taxon>
        <taxon>Pseudomonadati</taxon>
        <taxon>Bacteroidota</taxon>
        <taxon>Bacteroidia</taxon>
        <taxon>Marinilabiliales</taxon>
        <taxon>Marinilabiliaceae</taxon>
        <taxon>Carboxylicivirga</taxon>
    </lineage>
</organism>
<dbReference type="Pfam" id="PF00557">
    <property type="entry name" value="Peptidase_M24"/>
    <property type="match status" value="1"/>
</dbReference>
<evidence type="ECO:0000256" key="1">
    <source>
        <dbReference type="ARBA" id="ARBA00002521"/>
    </source>
</evidence>
<comment type="function">
    <text evidence="1 6">Removes the N-terminal methionine from nascent proteins. The N-terminal methionine is often cleaved when the second residue in the primary sequence is small and uncharged (Met-Ala-, Cys, Gly, Pro, Ser, Thr, or Val). Requires deformylation of the N(alpha)-formylated initiator methionine before it can be hydrolyzed.</text>
</comment>
<evidence type="ECO:0000256" key="7">
    <source>
        <dbReference type="RuleBase" id="RU003653"/>
    </source>
</evidence>
<comment type="subunit">
    <text evidence="6">Monomer.</text>
</comment>
<feature type="binding site" evidence="6">
    <location>
        <position position="175"/>
    </location>
    <ligand>
        <name>substrate</name>
    </ligand>
</feature>
<keyword evidence="3 6" id="KW-0645">Protease</keyword>
<feature type="binding site" evidence="6">
    <location>
        <position position="77"/>
    </location>
    <ligand>
        <name>substrate</name>
    </ligand>
</feature>
<feature type="binding site" evidence="6">
    <location>
        <position position="168"/>
    </location>
    <ligand>
        <name>a divalent metal cation</name>
        <dbReference type="ChEBI" id="CHEBI:60240"/>
        <label>2</label>
        <note>catalytic</note>
    </ligand>
</feature>
<evidence type="ECO:0000256" key="3">
    <source>
        <dbReference type="ARBA" id="ARBA00022670"/>
    </source>
</evidence>
<feature type="binding site" evidence="6">
    <location>
        <position position="105"/>
    </location>
    <ligand>
        <name>a divalent metal cation</name>
        <dbReference type="ChEBI" id="CHEBI:60240"/>
        <label>1</label>
    </ligand>
</feature>
<dbReference type="EC" id="3.4.11.18" evidence="6 7"/>
<comment type="similarity">
    <text evidence="6">Belongs to the peptidase M24A family. Methionine aminopeptidase type 1 subfamily.</text>
</comment>
<dbReference type="InterPro" id="IPR000994">
    <property type="entry name" value="Pept_M24"/>
</dbReference>
<dbReference type="PROSITE" id="PS00680">
    <property type="entry name" value="MAP_1"/>
    <property type="match status" value="1"/>
</dbReference>
<reference evidence="9 10" key="1">
    <citation type="journal article" date="2014" name="Int. J. Syst. Evol. Microbiol.">
        <title>Carboxylicivirga gen. nov. in the family Marinilabiliaceae with two novel species, Carboxylicivirga mesophila sp. nov. and Carboxylicivirga taeanensis sp. nov., and reclassification of Cytophaga fermentans as Saccharicrinis fermentans gen. nov., comb. nov.</title>
        <authorList>
            <person name="Yang S.H."/>
            <person name="Seo H.S."/>
            <person name="Woo J.H."/>
            <person name="Oh H.M."/>
            <person name="Jang H."/>
            <person name="Lee J.H."/>
            <person name="Kim S.J."/>
            <person name="Kwon K.K."/>
        </authorList>
    </citation>
    <scope>NUCLEOTIDE SEQUENCE [LARGE SCALE GENOMIC DNA]</scope>
    <source>
        <strain evidence="9 10">JCM 18290</strain>
    </source>
</reference>
<dbReference type="InterPro" id="IPR002467">
    <property type="entry name" value="Pept_M24A_MAP1"/>
</dbReference>
<dbReference type="PRINTS" id="PR00599">
    <property type="entry name" value="MAPEPTIDASE"/>
</dbReference>
<dbReference type="Proteomes" id="UP000721861">
    <property type="component" value="Unassembled WGS sequence"/>
</dbReference>
<feature type="domain" description="Peptidase M24" evidence="8">
    <location>
        <begin position="11"/>
        <end position="238"/>
    </location>
</feature>
<evidence type="ECO:0000313" key="9">
    <source>
        <dbReference type="EMBL" id="MBS2211552.1"/>
    </source>
</evidence>
<dbReference type="NCBIfam" id="TIGR00500">
    <property type="entry name" value="met_pdase_I"/>
    <property type="match status" value="1"/>
</dbReference>
<dbReference type="GO" id="GO:0004239">
    <property type="term" value="F:initiator methionyl aminopeptidase activity"/>
    <property type="evidence" value="ECO:0007669"/>
    <property type="project" value="UniProtKB-EC"/>
</dbReference>
<feature type="binding site" evidence="6">
    <location>
        <position position="94"/>
    </location>
    <ligand>
        <name>a divalent metal cation</name>
        <dbReference type="ChEBI" id="CHEBI:60240"/>
        <label>1</label>
    </ligand>
</feature>
<dbReference type="CDD" id="cd01086">
    <property type="entry name" value="MetAP1"/>
    <property type="match status" value="1"/>
</dbReference>
<dbReference type="InterPro" id="IPR001714">
    <property type="entry name" value="Pept_M24_MAP"/>
</dbReference>
<comment type="caution">
    <text evidence="9">The sequence shown here is derived from an EMBL/GenBank/DDBJ whole genome shotgun (WGS) entry which is preliminary data.</text>
</comment>
<evidence type="ECO:0000256" key="2">
    <source>
        <dbReference type="ARBA" id="ARBA00022438"/>
    </source>
</evidence>
<feature type="binding site" evidence="6">
    <location>
        <position position="105"/>
    </location>
    <ligand>
        <name>a divalent metal cation</name>
        <dbReference type="ChEBI" id="CHEBI:60240"/>
        <label>2</label>
        <note>catalytic</note>
    </ligand>
</feature>
<evidence type="ECO:0000256" key="6">
    <source>
        <dbReference type="HAMAP-Rule" id="MF_01974"/>
    </source>
</evidence>
<proteinExistence type="inferred from homology"/>